<evidence type="ECO:0008006" key="3">
    <source>
        <dbReference type="Google" id="ProtNLM"/>
    </source>
</evidence>
<keyword evidence="2" id="KW-1185">Reference proteome</keyword>
<name>A0ABN6E4V8_9FIRM</name>
<evidence type="ECO:0000313" key="2">
    <source>
        <dbReference type="Proteomes" id="UP000663623"/>
    </source>
</evidence>
<proteinExistence type="predicted"/>
<evidence type="ECO:0000313" key="1">
    <source>
        <dbReference type="EMBL" id="BCS80371.1"/>
    </source>
</evidence>
<dbReference type="EMBL" id="AP024480">
    <property type="protein sequence ID" value="BCS80371.1"/>
    <property type="molecule type" value="Genomic_DNA"/>
</dbReference>
<accession>A0ABN6E4V8</accession>
<dbReference type="RefSeq" id="WP_207180669.1">
    <property type="nucleotide sequence ID" value="NZ_AP024480.1"/>
</dbReference>
<dbReference type="Proteomes" id="UP000663623">
    <property type="component" value="Chromosome"/>
</dbReference>
<organism evidence="1 2">
    <name type="scientific">Caldicellulosiruptor diazotrophicus</name>
    <dbReference type="NCBI Taxonomy" id="2806205"/>
    <lineage>
        <taxon>Bacteria</taxon>
        <taxon>Bacillati</taxon>
        <taxon>Bacillota</taxon>
        <taxon>Bacillota incertae sedis</taxon>
        <taxon>Caldicellulosiruptorales</taxon>
        <taxon>Caldicellulosiruptoraceae</taxon>
        <taxon>Caldicellulosiruptor</taxon>
    </lineage>
</organism>
<gene>
    <name evidence="1" type="ORF">CaldiYA01_03310</name>
</gene>
<sequence length="286" mass="34490">MTTYLCTWLYLEEKGKESYYPQVDLKSSSYIFQKIYWKCVAVFFYSAVLFNKERNDVKYLFFTNINKELIPNNLDGFDLKKFLEKEEIEVVTLPLTYEVPQDYFSAWRNQFYIFDVFKYVTTNEKYCMDDNFIILDCDCIINNDLGEMLKKREQHKILLYCLEYDISQVVNGLSRQQMKEVYEDILNIKLDCVPRYYGGEIVAAKKEVIVEVYKEFTNLFPIMLERNKQKKLKFNEEAQTLSFLYYKLGFENNEANKFIKRIWTSPKCYNFTEGDMYLHILHLPYE</sequence>
<protein>
    <recommendedName>
        <fullName evidence="3">Glycosyl transferase family 8</fullName>
    </recommendedName>
</protein>
<reference evidence="1 2" key="1">
    <citation type="submission" date="2021-02" db="EMBL/GenBank/DDBJ databases">
        <title>Nitrogen-fixing ability and nitrogen fixation related genes of thermophilic fermentative bacteria in the genus Caldicellulosiruptor.</title>
        <authorList>
            <person name="Chen Y."/>
            <person name="Nishihara A."/>
            <person name="Haruta S."/>
        </authorList>
    </citation>
    <scope>NUCLEOTIDE SEQUENCE [LARGE SCALE GENOMIC DNA]</scope>
    <source>
        <strain evidence="1 2">YA01</strain>
    </source>
</reference>